<dbReference type="EC" id="3.1.1.85" evidence="3"/>
<evidence type="ECO:0000256" key="1">
    <source>
        <dbReference type="ARBA" id="ARBA00022801"/>
    </source>
</evidence>
<evidence type="ECO:0000313" key="3">
    <source>
        <dbReference type="EMBL" id="MBM7587895.1"/>
    </source>
</evidence>
<accession>A0ABS2NJ51</accession>
<feature type="domain" description="Serine aminopeptidase S33" evidence="2">
    <location>
        <begin position="47"/>
        <end position="227"/>
    </location>
</feature>
<dbReference type="Gene3D" id="3.40.50.1820">
    <property type="entry name" value="alpha/beta hydrolase"/>
    <property type="match status" value="1"/>
</dbReference>
<evidence type="ECO:0000313" key="4">
    <source>
        <dbReference type="Proteomes" id="UP001646157"/>
    </source>
</evidence>
<keyword evidence="4" id="KW-1185">Reference proteome</keyword>
<reference evidence="3 4" key="1">
    <citation type="submission" date="2021-01" db="EMBL/GenBank/DDBJ databases">
        <title>Genomic Encyclopedia of Type Strains, Phase IV (KMG-IV): sequencing the most valuable type-strain genomes for metagenomic binning, comparative biology and taxonomic classification.</title>
        <authorList>
            <person name="Goeker M."/>
        </authorList>
    </citation>
    <scope>NUCLEOTIDE SEQUENCE [LARGE SCALE GENOMIC DNA]</scope>
    <source>
        <strain evidence="3 4">DSM 24834</strain>
    </source>
</reference>
<organism evidence="3 4">
    <name type="scientific">Rossellomorea pakistanensis</name>
    <dbReference type="NCBI Taxonomy" id="992288"/>
    <lineage>
        <taxon>Bacteria</taxon>
        <taxon>Bacillati</taxon>
        <taxon>Bacillota</taxon>
        <taxon>Bacilli</taxon>
        <taxon>Bacillales</taxon>
        <taxon>Bacillaceae</taxon>
        <taxon>Rossellomorea</taxon>
    </lineage>
</organism>
<dbReference type="RefSeq" id="WP_205175073.1">
    <property type="nucleotide sequence ID" value="NZ_JAFBDZ010000006.1"/>
</dbReference>
<keyword evidence="1 3" id="KW-0378">Hydrolase</keyword>
<dbReference type="SUPFAM" id="SSF53474">
    <property type="entry name" value="alpha/beta-Hydrolases"/>
    <property type="match status" value="1"/>
</dbReference>
<protein>
    <submittedName>
        <fullName evidence="3">Pimeloyl-[acyl-carrier protein] methyl ester esterase</fullName>
        <ecNumber evidence="3">3.1.1.85</ecNumber>
    </submittedName>
</protein>
<sequence length="248" mass="28550">MSRPHLLMLPGWGMECHVFTPLIPTLSNIFQLSFLDWRGVRNENEYMKRVKNQLDSIHGPVWLLGWSLGTLSALEIACTYPTKIAGLILFGGMSRFTSNEQYPYGFNPIVVKQMKKQLQRNKGKTLTYFYKEMFSKTDKGKKHFQQFMSLVQDHFLGDDLESLSIGLGYLMNTDIRSELGKIKAKCLLIHGEDDAICLHEASTYIHKKLQVESEIYILKEAGHMPFFTETEKCAQIISRFSEGIHHHD</sequence>
<dbReference type="InterPro" id="IPR050266">
    <property type="entry name" value="AB_hydrolase_sf"/>
</dbReference>
<name>A0ABS2NJ51_9BACI</name>
<dbReference type="PANTHER" id="PTHR43798:SF31">
    <property type="entry name" value="AB HYDROLASE SUPERFAMILY PROTEIN YCLE"/>
    <property type="match status" value="1"/>
</dbReference>
<evidence type="ECO:0000259" key="2">
    <source>
        <dbReference type="Pfam" id="PF12146"/>
    </source>
</evidence>
<dbReference type="InterPro" id="IPR022742">
    <property type="entry name" value="Hydrolase_4"/>
</dbReference>
<gene>
    <name evidence="3" type="ORF">JOC86_004470</name>
</gene>
<dbReference type="Pfam" id="PF12146">
    <property type="entry name" value="Hydrolase_4"/>
    <property type="match status" value="1"/>
</dbReference>
<dbReference type="GO" id="GO:0090499">
    <property type="term" value="F:pimelyl-[acyl-carrier protein] methyl ester esterase activity"/>
    <property type="evidence" value="ECO:0007669"/>
    <property type="project" value="UniProtKB-EC"/>
</dbReference>
<dbReference type="InterPro" id="IPR029058">
    <property type="entry name" value="AB_hydrolase_fold"/>
</dbReference>
<comment type="caution">
    <text evidence="3">The sequence shown here is derived from an EMBL/GenBank/DDBJ whole genome shotgun (WGS) entry which is preliminary data.</text>
</comment>
<dbReference type="PANTHER" id="PTHR43798">
    <property type="entry name" value="MONOACYLGLYCEROL LIPASE"/>
    <property type="match status" value="1"/>
</dbReference>
<dbReference type="EMBL" id="JAFBDZ010000006">
    <property type="protein sequence ID" value="MBM7587895.1"/>
    <property type="molecule type" value="Genomic_DNA"/>
</dbReference>
<dbReference type="Proteomes" id="UP001646157">
    <property type="component" value="Unassembled WGS sequence"/>
</dbReference>
<proteinExistence type="predicted"/>